<dbReference type="RefSeq" id="WP_251262030.1">
    <property type="nucleotide sequence ID" value="NZ_JAMQGP010000006.1"/>
</dbReference>
<dbReference type="InterPro" id="IPR010982">
    <property type="entry name" value="Lambda_DNA-bd_dom_sf"/>
</dbReference>
<sequence length="74" mass="8514">MSDVGKEQLGDWVIKHKLKSKEAAKILCISASKMSEYLNGKRKVPSYIMAHIDTLERLTDKKLVKLIRERTGRE</sequence>
<dbReference type="EMBL" id="JAMQGP010000006">
    <property type="protein sequence ID" value="MCM2680575.1"/>
    <property type="molecule type" value="Genomic_DNA"/>
</dbReference>
<proteinExistence type="predicted"/>
<dbReference type="AlphaFoldDB" id="A0AA42B7U0"/>
<organism evidence="1 2">
    <name type="scientific">Echinimonas agarilytica</name>
    <dbReference type="NCBI Taxonomy" id="1215918"/>
    <lineage>
        <taxon>Bacteria</taxon>
        <taxon>Pseudomonadati</taxon>
        <taxon>Pseudomonadota</taxon>
        <taxon>Gammaproteobacteria</taxon>
        <taxon>Alteromonadales</taxon>
        <taxon>Echinimonadaceae</taxon>
        <taxon>Echinimonas</taxon>
    </lineage>
</organism>
<evidence type="ECO:0000313" key="1">
    <source>
        <dbReference type="EMBL" id="MCM2680575.1"/>
    </source>
</evidence>
<dbReference type="Proteomes" id="UP001165393">
    <property type="component" value="Unassembled WGS sequence"/>
</dbReference>
<accession>A0AA42B7U0</accession>
<dbReference type="GO" id="GO:0003677">
    <property type="term" value="F:DNA binding"/>
    <property type="evidence" value="ECO:0007669"/>
    <property type="project" value="InterPro"/>
</dbReference>
<protein>
    <submittedName>
        <fullName evidence="1">Uncharacterized protein</fullName>
    </submittedName>
</protein>
<dbReference type="Gene3D" id="1.10.260.40">
    <property type="entry name" value="lambda repressor-like DNA-binding domains"/>
    <property type="match status" value="1"/>
</dbReference>
<reference evidence="1 2" key="1">
    <citation type="journal article" date="2013" name="Antonie Van Leeuwenhoek">
        <title>Echinimonas agarilytica gen. nov., sp. nov., a new gammaproteobacterium isolated from the sea urchin Strongylocentrotus intermedius.</title>
        <authorList>
            <person name="Nedashkovskaya O.I."/>
            <person name="Stenkova A.M."/>
            <person name="Zhukova N.V."/>
            <person name="Van Trappen S."/>
            <person name="Lee J.S."/>
            <person name="Kim S.B."/>
        </authorList>
    </citation>
    <scope>NUCLEOTIDE SEQUENCE [LARGE SCALE GENOMIC DNA]</scope>
    <source>
        <strain evidence="1 2">KMM 6351</strain>
    </source>
</reference>
<comment type="caution">
    <text evidence="1">The sequence shown here is derived from an EMBL/GenBank/DDBJ whole genome shotgun (WGS) entry which is preliminary data.</text>
</comment>
<gene>
    <name evidence="1" type="ORF">NAF29_12980</name>
</gene>
<dbReference type="SUPFAM" id="SSF47413">
    <property type="entry name" value="lambda repressor-like DNA-binding domains"/>
    <property type="match status" value="1"/>
</dbReference>
<name>A0AA42B7U0_9GAMM</name>
<evidence type="ECO:0000313" key="2">
    <source>
        <dbReference type="Proteomes" id="UP001165393"/>
    </source>
</evidence>
<keyword evidence="2" id="KW-1185">Reference proteome</keyword>